<dbReference type="EC" id="3.5.-.-" evidence="3"/>
<feature type="domain" description="Amidohydrolase 3" evidence="2">
    <location>
        <begin position="69"/>
        <end position="549"/>
    </location>
</feature>
<organism evidence="3 4">
    <name type="scientific">Meridianimarinicoccus marinus</name>
    <dbReference type="NCBI Taxonomy" id="3231483"/>
    <lineage>
        <taxon>Bacteria</taxon>
        <taxon>Pseudomonadati</taxon>
        <taxon>Pseudomonadota</taxon>
        <taxon>Alphaproteobacteria</taxon>
        <taxon>Rhodobacterales</taxon>
        <taxon>Paracoccaceae</taxon>
        <taxon>Meridianimarinicoccus</taxon>
    </lineage>
</organism>
<proteinExistence type="predicted"/>
<evidence type="ECO:0000256" key="1">
    <source>
        <dbReference type="SAM" id="SignalP"/>
    </source>
</evidence>
<protein>
    <submittedName>
        <fullName evidence="3">Amidohydrolase</fullName>
        <ecNumber evidence="3">3.5.-.-</ecNumber>
    </submittedName>
</protein>
<dbReference type="InterPro" id="IPR033932">
    <property type="entry name" value="YtcJ-like"/>
</dbReference>
<dbReference type="PANTHER" id="PTHR22642:SF2">
    <property type="entry name" value="PROTEIN LONG AFTER FAR-RED 3"/>
    <property type="match status" value="1"/>
</dbReference>
<dbReference type="InterPro" id="IPR032466">
    <property type="entry name" value="Metal_Hydrolase"/>
</dbReference>
<dbReference type="Gene3D" id="3.10.310.70">
    <property type="match status" value="1"/>
</dbReference>
<sequence>MKHLALGSLMALCSSMAFAEGTTVFINADILTMDADFTVAKAMAVRGDRILSVGTEAQVRSEAGEDSSIVDLAGGTVLPGFIDAHTHPVGGGASSVFDNVGIDRFSTVEDALEYMKEETGGQGPLDWALFVNLDLATQSFEDGLVTIEHLDEIAPDTPMVIWQAGGHKMTVNSVMLDLMGVSDDTPDPAGAQFGRFEDGRPDGNLSGAALLFGALGVIEPYNSYDRIEGSVALAKEWNAQGLTTLGVAGVASPKDWDVLTELSARDDFPLRTRNYLQWGALVMWDQAGVAPGQGDDKSRIVGWKISADGSNQAFTGLQREPYLNSDNLGLAYMSQEAIDSAVVKGTKRGGQMAMHGNGNAAIDNIISSVQKAREAGVDVVRPRIEHCSITEDDQIAKLKELDISCSFLIAHVLYWGEAFRDTVFGPEKALKLDRTGSFERAGVPYSLHTDYSVSVLSPLKMVEAAVTRSLFTSPDTVLGEEERASVDMALRAITSVPAFQLLSEEEIGSLEVGKLADFVVLADNPREVTPDEIGEISVKQTWMNGKLVH</sequence>
<comment type="caution">
    <text evidence="3">The sequence shown here is derived from an EMBL/GenBank/DDBJ whole genome shotgun (WGS) entry which is preliminary data.</text>
</comment>
<evidence type="ECO:0000313" key="3">
    <source>
        <dbReference type="EMBL" id="MEV8466658.1"/>
    </source>
</evidence>
<dbReference type="SUPFAM" id="SSF51556">
    <property type="entry name" value="Metallo-dependent hydrolases"/>
    <property type="match status" value="1"/>
</dbReference>
<dbReference type="InterPro" id="IPR013108">
    <property type="entry name" value="Amidohydro_3"/>
</dbReference>
<keyword evidence="1" id="KW-0732">Signal</keyword>
<dbReference type="PANTHER" id="PTHR22642">
    <property type="entry name" value="IMIDAZOLONEPROPIONASE"/>
    <property type="match status" value="1"/>
</dbReference>
<keyword evidence="3" id="KW-0378">Hydrolase</keyword>
<dbReference type="Gene3D" id="3.20.20.140">
    <property type="entry name" value="Metal-dependent hydrolases"/>
    <property type="match status" value="1"/>
</dbReference>
<feature type="chain" id="PRO_5046986984" evidence="1">
    <location>
        <begin position="20"/>
        <end position="549"/>
    </location>
</feature>
<keyword evidence="4" id="KW-1185">Reference proteome</keyword>
<dbReference type="RefSeq" id="WP_366192452.1">
    <property type="nucleotide sequence ID" value="NZ_JBFBVU010000007.1"/>
</dbReference>
<reference evidence="3 4" key="1">
    <citation type="submission" date="2024-07" db="EMBL/GenBank/DDBJ databases">
        <authorList>
            <person name="Kang M."/>
        </authorList>
    </citation>
    <scope>NUCLEOTIDE SEQUENCE [LARGE SCALE GENOMIC DNA]</scope>
    <source>
        <strain evidence="3 4">DFM31</strain>
    </source>
</reference>
<dbReference type="SUPFAM" id="SSF51338">
    <property type="entry name" value="Composite domain of metallo-dependent hydrolases"/>
    <property type="match status" value="1"/>
</dbReference>
<evidence type="ECO:0000259" key="2">
    <source>
        <dbReference type="Pfam" id="PF07969"/>
    </source>
</evidence>
<accession>A0ABV3L5B0</accession>
<feature type="signal peptide" evidence="1">
    <location>
        <begin position="1"/>
        <end position="19"/>
    </location>
</feature>
<dbReference type="CDD" id="cd01300">
    <property type="entry name" value="YtcJ_like"/>
    <property type="match status" value="1"/>
</dbReference>
<dbReference type="Pfam" id="PF07969">
    <property type="entry name" value="Amidohydro_3"/>
    <property type="match status" value="1"/>
</dbReference>
<gene>
    <name evidence="3" type="ORF">AB0T83_07695</name>
</gene>
<dbReference type="EMBL" id="JBFBVU010000007">
    <property type="protein sequence ID" value="MEV8466658.1"/>
    <property type="molecule type" value="Genomic_DNA"/>
</dbReference>
<name>A0ABV3L5B0_9RHOB</name>
<dbReference type="Proteomes" id="UP001553161">
    <property type="component" value="Unassembled WGS sequence"/>
</dbReference>
<dbReference type="GO" id="GO:0016787">
    <property type="term" value="F:hydrolase activity"/>
    <property type="evidence" value="ECO:0007669"/>
    <property type="project" value="UniProtKB-KW"/>
</dbReference>
<evidence type="ECO:0000313" key="4">
    <source>
        <dbReference type="Proteomes" id="UP001553161"/>
    </source>
</evidence>
<dbReference type="InterPro" id="IPR011059">
    <property type="entry name" value="Metal-dep_hydrolase_composite"/>
</dbReference>
<dbReference type="Gene3D" id="2.30.40.10">
    <property type="entry name" value="Urease, subunit C, domain 1"/>
    <property type="match status" value="1"/>
</dbReference>